<comment type="caution">
    <text evidence="2">The sequence shown here is derived from an EMBL/GenBank/DDBJ whole genome shotgun (WGS) entry which is preliminary data.</text>
</comment>
<evidence type="ECO:0000256" key="1">
    <source>
        <dbReference type="SAM" id="MobiDB-lite"/>
    </source>
</evidence>
<gene>
    <name evidence="2" type="ORF">A2951_03040</name>
</gene>
<organism evidence="2 3">
    <name type="scientific">Candidatus Buchananbacteria bacterium RIFCSPLOWO2_01_FULL_56_15</name>
    <dbReference type="NCBI Taxonomy" id="1797547"/>
    <lineage>
        <taxon>Bacteria</taxon>
        <taxon>Candidatus Buchananiibacteriota</taxon>
    </lineage>
</organism>
<dbReference type="EMBL" id="MHIQ01000030">
    <property type="protein sequence ID" value="OGY54620.1"/>
    <property type="molecule type" value="Genomic_DNA"/>
</dbReference>
<accession>A0A1G1YSL2</accession>
<protein>
    <submittedName>
        <fullName evidence="2">Uncharacterized protein</fullName>
    </submittedName>
</protein>
<evidence type="ECO:0000313" key="3">
    <source>
        <dbReference type="Proteomes" id="UP000178944"/>
    </source>
</evidence>
<sequence>MAMKRYKQGFTDIEVLILAAIVLLILASATALFLEASNQPCQDLHRQIDAAKNRIAMEDGLRFGHYFSIGRLVAVLPELPLKDGYVVCPHGYRVYLGYVGELSIDIKEDESVSCSNFLERIQSAKIIAAKFERLRWNDTPTLEQLCNADYDLAGASGTIHCPWGGVITIGRIGEPPTCSLHASRPTAEQPTAEKEGGAEQ</sequence>
<evidence type="ECO:0000313" key="2">
    <source>
        <dbReference type="EMBL" id="OGY54620.1"/>
    </source>
</evidence>
<proteinExistence type="predicted"/>
<dbReference type="AlphaFoldDB" id="A0A1G1YSL2"/>
<feature type="region of interest" description="Disordered" evidence="1">
    <location>
        <begin position="178"/>
        <end position="200"/>
    </location>
</feature>
<name>A0A1G1YSL2_9BACT</name>
<dbReference type="Proteomes" id="UP000178944">
    <property type="component" value="Unassembled WGS sequence"/>
</dbReference>
<feature type="compositionally biased region" description="Basic and acidic residues" evidence="1">
    <location>
        <begin position="191"/>
        <end position="200"/>
    </location>
</feature>
<reference evidence="2 3" key="1">
    <citation type="journal article" date="2016" name="Nat. Commun.">
        <title>Thousands of microbial genomes shed light on interconnected biogeochemical processes in an aquifer system.</title>
        <authorList>
            <person name="Anantharaman K."/>
            <person name="Brown C.T."/>
            <person name="Hug L.A."/>
            <person name="Sharon I."/>
            <person name="Castelle C.J."/>
            <person name="Probst A.J."/>
            <person name="Thomas B.C."/>
            <person name="Singh A."/>
            <person name="Wilkins M.J."/>
            <person name="Karaoz U."/>
            <person name="Brodie E.L."/>
            <person name="Williams K.H."/>
            <person name="Hubbard S.S."/>
            <person name="Banfield J.F."/>
        </authorList>
    </citation>
    <scope>NUCLEOTIDE SEQUENCE [LARGE SCALE GENOMIC DNA]</scope>
</reference>